<evidence type="ECO:0000313" key="2">
    <source>
        <dbReference type="EMBL" id="TWJ17129.1"/>
    </source>
</evidence>
<dbReference type="RefSeq" id="WP_147131197.1">
    <property type="nucleotide sequence ID" value="NZ_BAABIJ010000009.1"/>
</dbReference>
<dbReference type="EMBL" id="VLLL01000001">
    <property type="protein sequence ID" value="TWJ17129.1"/>
    <property type="molecule type" value="Genomic_DNA"/>
</dbReference>
<keyword evidence="1" id="KW-0812">Transmembrane</keyword>
<accession>A0A562VGV9</accession>
<keyword evidence="3" id="KW-1185">Reference proteome</keyword>
<comment type="caution">
    <text evidence="2">The sequence shown here is derived from an EMBL/GenBank/DDBJ whole genome shotgun (WGS) entry which is preliminary data.</text>
</comment>
<gene>
    <name evidence="2" type="ORF">LX16_0045</name>
</gene>
<evidence type="ECO:0000313" key="3">
    <source>
        <dbReference type="Proteomes" id="UP000321617"/>
    </source>
</evidence>
<dbReference type="AlphaFoldDB" id="A0A562VGV9"/>
<dbReference type="OrthoDB" id="9873073at2"/>
<feature type="transmembrane region" description="Helical" evidence="1">
    <location>
        <begin position="12"/>
        <end position="34"/>
    </location>
</feature>
<organism evidence="2 3">
    <name type="scientific">Stackebrandtia albiflava</name>
    <dbReference type="NCBI Taxonomy" id="406432"/>
    <lineage>
        <taxon>Bacteria</taxon>
        <taxon>Bacillati</taxon>
        <taxon>Actinomycetota</taxon>
        <taxon>Actinomycetes</taxon>
        <taxon>Glycomycetales</taxon>
        <taxon>Glycomycetaceae</taxon>
        <taxon>Stackebrandtia</taxon>
    </lineage>
</organism>
<sequence>MPSPPKKTNTALILVLVAGLLGVMCLGGAGVWFFGFGGSDMLAGGEPYEFPAEYDPELPPAPTGVEYVFDFPAGYDLCATLDLSGVNAVLPFEGLKEPGMDDRGGGRGWVSCNAQMRSTVEYRDTRPTGIFYVDFGVLDPENVQGEYDRIWESYPGYAHLTDLDIGDQAEVHTKTENNVLSVILAFRNGNVSGMAEIGVNYGEEHDAPAPEMLGNVLIDVVNDGLTKLAP</sequence>
<keyword evidence="1" id="KW-1133">Transmembrane helix</keyword>
<proteinExistence type="predicted"/>
<keyword evidence="1" id="KW-0472">Membrane</keyword>
<name>A0A562VGV9_9ACTN</name>
<reference evidence="2 3" key="1">
    <citation type="journal article" date="2013" name="Stand. Genomic Sci.">
        <title>Genomic Encyclopedia of Type Strains, Phase I: The one thousand microbial genomes (KMG-I) project.</title>
        <authorList>
            <person name="Kyrpides N.C."/>
            <person name="Woyke T."/>
            <person name="Eisen J.A."/>
            <person name="Garrity G."/>
            <person name="Lilburn T.G."/>
            <person name="Beck B.J."/>
            <person name="Whitman W.B."/>
            <person name="Hugenholtz P."/>
            <person name="Klenk H.P."/>
        </authorList>
    </citation>
    <scope>NUCLEOTIDE SEQUENCE [LARGE SCALE GENOMIC DNA]</scope>
    <source>
        <strain evidence="2 3">DSM 45044</strain>
    </source>
</reference>
<protein>
    <submittedName>
        <fullName evidence="2">Uncharacterized protein</fullName>
    </submittedName>
</protein>
<dbReference type="Proteomes" id="UP000321617">
    <property type="component" value="Unassembled WGS sequence"/>
</dbReference>
<evidence type="ECO:0000256" key="1">
    <source>
        <dbReference type="SAM" id="Phobius"/>
    </source>
</evidence>